<evidence type="ECO:0000313" key="1">
    <source>
        <dbReference type="EMBL" id="PDH35459.1"/>
    </source>
</evidence>
<accession>A0A2A5WG43</accession>
<comment type="caution">
    <text evidence="1">The sequence shown here is derived from an EMBL/GenBank/DDBJ whole genome shotgun (WGS) entry which is preliminary data.</text>
</comment>
<sequence>MGNRILQVLLVLSATIVLLLGIIPKVIGISIRDATFTSLFDLIPVETRGQLSINETQFDNGWFRSTAQINVSYTALDLVDDLTMLVEFDISHGPFIFTKAGLKFGLAHATVQPSFNTAEITSVLTQIPFELPRLSFDLFVAFDQSLTATIEVSPVSYDDSAARVNFAGMSGSLQATPDQSSEILVSVGNLQLKDLNSQFGFNLASLNLQSSSTQISDILASRSARLTIPAINISGPLEVSARDILINSQIQKSAAADALDVYQDLRVASINSDFPFTSFSWTTEIKQFRTDIIRSYYELITDLQGQTNPNSSLAIDQSNFMNQQLGMLIVQNSLILNNSILANAFDGDHSVDLNINWAGLPNLKSATDLNISDVINAMTMILEISLDEQAIMSSQFSELVEAFVQQNFLRMENDRILLSGSLENGALNVNGEDIPIDQFF</sequence>
<protein>
    <recommendedName>
        <fullName evidence="3">DUF945 domain-containing protein</fullName>
    </recommendedName>
</protein>
<name>A0A2A5WG43_9GAMM</name>
<reference evidence="1 2" key="1">
    <citation type="submission" date="2017-08" db="EMBL/GenBank/DDBJ databases">
        <title>Fine stratification of microbial communities through a metagenomic profile of the photic zone.</title>
        <authorList>
            <person name="Haro-Moreno J.M."/>
            <person name="Lopez-Perez M."/>
            <person name="De La Torre J."/>
            <person name="Picazo A."/>
            <person name="Camacho A."/>
            <person name="Rodriguez-Valera F."/>
        </authorList>
    </citation>
    <scope>NUCLEOTIDE SEQUENCE [LARGE SCALE GENOMIC DNA]</scope>
    <source>
        <strain evidence="1">MED-G28</strain>
    </source>
</reference>
<dbReference type="EMBL" id="NTJZ01000001">
    <property type="protein sequence ID" value="PDH35459.1"/>
    <property type="molecule type" value="Genomic_DNA"/>
</dbReference>
<evidence type="ECO:0000313" key="2">
    <source>
        <dbReference type="Proteomes" id="UP000219329"/>
    </source>
</evidence>
<dbReference type="Pfam" id="PF06097">
    <property type="entry name" value="DUF945"/>
    <property type="match status" value="1"/>
</dbReference>
<organism evidence="1 2">
    <name type="scientific">OM182 bacterium MED-G28</name>
    <dbReference type="NCBI Taxonomy" id="1986256"/>
    <lineage>
        <taxon>Bacteria</taxon>
        <taxon>Pseudomonadati</taxon>
        <taxon>Pseudomonadota</taxon>
        <taxon>Gammaproteobacteria</taxon>
        <taxon>OMG group</taxon>
        <taxon>OM182 clade</taxon>
    </lineage>
</organism>
<proteinExistence type="predicted"/>
<dbReference type="InterPro" id="IPR010352">
    <property type="entry name" value="DUF945"/>
</dbReference>
<dbReference type="AlphaFoldDB" id="A0A2A5WG43"/>
<gene>
    <name evidence="1" type="ORF">CNF02_01770</name>
</gene>
<evidence type="ECO:0008006" key="3">
    <source>
        <dbReference type="Google" id="ProtNLM"/>
    </source>
</evidence>
<dbReference type="Proteomes" id="UP000219329">
    <property type="component" value="Unassembled WGS sequence"/>
</dbReference>